<evidence type="ECO:0008006" key="3">
    <source>
        <dbReference type="Google" id="ProtNLM"/>
    </source>
</evidence>
<organism evidence="1 2">
    <name type="scientific">Meripilus lineatus</name>
    <dbReference type="NCBI Taxonomy" id="2056292"/>
    <lineage>
        <taxon>Eukaryota</taxon>
        <taxon>Fungi</taxon>
        <taxon>Dikarya</taxon>
        <taxon>Basidiomycota</taxon>
        <taxon>Agaricomycotina</taxon>
        <taxon>Agaricomycetes</taxon>
        <taxon>Polyporales</taxon>
        <taxon>Meripilaceae</taxon>
        <taxon>Meripilus</taxon>
    </lineage>
</organism>
<sequence length="472" mass="54942">MSRESKSLHQSLPLDIYEEIIDLVDVRPIRISHESFTSIWRKTLYSCALVCRDWLPKSRTHLFQRVSLNSDQQVDRFMTTVNTTPQLGEYVRALEISLHDDSINKVHRDLPPLLPNLTHIRYSNLPVLRHTFFALASSFSTVISLKFENLEQQSFQEIVQILDQFPRLQKLEFADCVWTSPDSFHFSGQKWEQYPLLSLSSFQPWTWTSGDCRPEDTIRWLMKSQPLYTLNEYRYNSKIAPPENLHDLLNDHAESLKRLELHVDICTSESEEEGHLNALAPLLRALASCRNLQDVGFKLGNPGSVSFSQVMDTLLCSLPNTISRIEFMLFAPTEFNEIFFVDPDGVKWLEYWNTIDEILASDRFPKLTYVELAVETSVFTYGFLESLLKMHTYRTLRRFLPKLYNRGILWCSDPYPDVAYPTTGNPADWVPHTRLFPQSESQQHRVRRRQGGITSLQRGVRFESNAVERIDD</sequence>
<protein>
    <recommendedName>
        <fullName evidence="3">F-box domain-containing protein</fullName>
    </recommendedName>
</protein>
<evidence type="ECO:0000313" key="1">
    <source>
        <dbReference type="EMBL" id="KAJ3477802.1"/>
    </source>
</evidence>
<accession>A0AAD5UVJ1</accession>
<comment type="caution">
    <text evidence="1">The sequence shown here is derived from an EMBL/GenBank/DDBJ whole genome shotgun (WGS) entry which is preliminary data.</text>
</comment>
<dbReference type="InterPro" id="IPR032675">
    <property type="entry name" value="LRR_dom_sf"/>
</dbReference>
<proteinExistence type="predicted"/>
<dbReference type="AlphaFoldDB" id="A0AAD5UVJ1"/>
<dbReference type="Proteomes" id="UP001212997">
    <property type="component" value="Unassembled WGS sequence"/>
</dbReference>
<gene>
    <name evidence="1" type="ORF">NLI96_g10216</name>
</gene>
<reference evidence="1" key="1">
    <citation type="submission" date="2022-07" db="EMBL/GenBank/DDBJ databases">
        <title>Genome Sequence of Physisporinus lineatus.</title>
        <authorList>
            <person name="Buettner E."/>
        </authorList>
    </citation>
    <scope>NUCLEOTIDE SEQUENCE</scope>
    <source>
        <strain evidence="1">VT162</strain>
    </source>
</reference>
<name>A0AAD5UVJ1_9APHY</name>
<evidence type="ECO:0000313" key="2">
    <source>
        <dbReference type="Proteomes" id="UP001212997"/>
    </source>
</evidence>
<keyword evidence="2" id="KW-1185">Reference proteome</keyword>
<dbReference type="EMBL" id="JANAWD010000563">
    <property type="protein sequence ID" value="KAJ3477802.1"/>
    <property type="molecule type" value="Genomic_DNA"/>
</dbReference>
<dbReference type="Gene3D" id="3.80.10.10">
    <property type="entry name" value="Ribonuclease Inhibitor"/>
    <property type="match status" value="1"/>
</dbReference>